<accession>X0T7P6</accession>
<keyword evidence="1" id="KW-0812">Transmembrane</keyword>
<keyword evidence="1" id="KW-1133">Transmembrane helix</keyword>
<reference evidence="2" key="1">
    <citation type="journal article" date="2014" name="Front. Microbiol.">
        <title>High frequency of phylogenetically diverse reductive dehalogenase-homologous genes in deep subseafloor sedimentary metagenomes.</title>
        <authorList>
            <person name="Kawai M."/>
            <person name="Futagami T."/>
            <person name="Toyoda A."/>
            <person name="Takaki Y."/>
            <person name="Nishi S."/>
            <person name="Hori S."/>
            <person name="Arai W."/>
            <person name="Tsubouchi T."/>
            <person name="Morono Y."/>
            <person name="Uchiyama I."/>
            <person name="Ito T."/>
            <person name="Fujiyama A."/>
            <person name="Inagaki F."/>
            <person name="Takami H."/>
        </authorList>
    </citation>
    <scope>NUCLEOTIDE SEQUENCE</scope>
    <source>
        <strain evidence="2">Expedition CK06-06</strain>
    </source>
</reference>
<evidence type="ECO:0008006" key="3">
    <source>
        <dbReference type="Google" id="ProtNLM"/>
    </source>
</evidence>
<dbReference type="EMBL" id="BARS01007977">
    <property type="protein sequence ID" value="GAF72100.1"/>
    <property type="molecule type" value="Genomic_DNA"/>
</dbReference>
<comment type="caution">
    <text evidence="2">The sequence shown here is derived from an EMBL/GenBank/DDBJ whole genome shotgun (WGS) entry which is preliminary data.</text>
</comment>
<dbReference type="InterPro" id="IPR012902">
    <property type="entry name" value="N_methyl_site"/>
</dbReference>
<gene>
    <name evidence="2" type="ORF">S01H1_15286</name>
</gene>
<sequence length="147" mass="16517">MKSKRRAFTLIEMIVVVGIITILVAILVASLRKPRGLAHQAVCMRNLREITTAAHVYADQHNNSYPSGSWRDMIEDRISKGSGTYRCPADTQQKVVTGDTNPDNILSYGINRWEFAVTAPLDAADYSFWTGVKKFRVKRPSETILFA</sequence>
<protein>
    <recommendedName>
        <fullName evidence="3">Type II secretion system protein GspG C-terminal domain-containing protein</fullName>
    </recommendedName>
</protein>
<evidence type="ECO:0000256" key="1">
    <source>
        <dbReference type="SAM" id="Phobius"/>
    </source>
</evidence>
<evidence type="ECO:0000313" key="2">
    <source>
        <dbReference type="EMBL" id="GAF72100.1"/>
    </source>
</evidence>
<dbReference type="NCBIfam" id="TIGR02532">
    <property type="entry name" value="IV_pilin_GFxxxE"/>
    <property type="match status" value="1"/>
</dbReference>
<organism evidence="2">
    <name type="scientific">marine sediment metagenome</name>
    <dbReference type="NCBI Taxonomy" id="412755"/>
    <lineage>
        <taxon>unclassified sequences</taxon>
        <taxon>metagenomes</taxon>
        <taxon>ecological metagenomes</taxon>
    </lineage>
</organism>
<feature type="transmembrane region" description="Helical" evidence="1">
    <location>
        <begin position="7"/>
        <end position="31"/>
    </location>
</feature>
<dbReference type="InterPro" id="IPR045584">
    <property type="entry name" value="Pilin-like"/>
</dbReference>
<feature type="non-terminal residue" evidence="2">
    <location>
        <position position="147"/>
    </location>
</feature>
<dbReference type="Gene3D" id="3.30.700.10">
    <property type="entry name" value="Glycoprotein, Type 4 Pilin"/>
    <property type="match status" value="1"/>
</dbReference>
<dbReference type="PANTHER" id="PTHR30093">
    <property type="entry name" value="GENERAL SECRETION PATHWAY PROTEIN G"/>
    <property type="match status" value="1"/>
</dbReference>
<dbReference type="SUPFAM" id="SSF54523">
    <property type="entry name" value="Pili subunits"/>
    <property type="match status" value="1"/>
</dbReference>
<proteinExistence type="predicted"/>
<dbReference type="Pfam" id="PF07963">
    <property type="entry name" value="N_methyl"/>
    <property type="match status" value="1"/>
</dbReference>
<keyword evidence="1" id="KW-0472">Membrane</keyword>
<dbReference type="AlphaFoldDB" id="X0T7P6"/>
<name>X0T7P6_9ZZZZ</name>